<dbReference type="NCBIfam" id="TIGR02937">
    <property type="entry name" value="sigma70-ECF"/>
    <property type="match status" value="1"/>
</dbReference>
<dbReference type="Proteomes" id="UP000600214">
    <property type="component" value="Unassembled WGS sequence"/>
</dbReference>
<dbReference type="InterPro" id="IPR013325">
    <property type="entry name" value="RNA_pol_sigma_r2"/>
</dbReference>
<keyword evidence="2" id="KW-0805">Transcription regulation</keyword>
<dbReference type="SUPFAM" id="SSF88659">
    <property type="entry name" value="Sigma3 and sigma4 domains of RNA polymerase sigma factors"/>
    <property type="match status" value="1"/>
</dbReference>
<comment type="similarity">
    <text evidence="1">Belongs to the sigma-70 factor family. ECF subfamily.</text>
</comment>
<dbReference type="Gene3D" id="1.10.10.10">
    <property type="entry name" value="Winged helix-like DNA-binding domain superfamily/Winged helix DNA-binding domain"/>
    <property type="match status" value="1"/>
</dbReference>
<dbReference type="InterPro" id="IPR039425">
    <property type="entry name" value="RNA_pol_sigma-70-like"/>
</dbReference>
<evidence type="ECO:0000256" key="2">
    <source>
        <dbReference type="ARBA" id="ARBA00023015"/>
    </source>
</evidence>
<evidence type="ECO:0000256" key="3">
    <source>
        <dbReference type="ARBA" id="ARBA00023082"/>
    </source>
</evidence>
<feature type="domain" description="RNA polymerase sigma-70 region 2" evidence="5">
    <location>
        <begin position="33"/>
        <end position="96"/>
    </location>
</feature>
<protein>
    <recommendedName>
        <fullName evidence="9">Sigma-70 family RNA polymerase sigma factor</fullName>
    </recommendedName>
</protein>
<dbReference type="CDD" id="cd06171">
    <property type="entry name" value="Sigma70_r4"/>
    <property type="match status" value="1"/>
</dbReference>
<evidence type="ECO:0000256" key="4">
    <source>
        <dbReference type="ARBA" id="ARBA00023163"/>
    </source>
</evidence>
<dbReference type="InterPro" id="IPR013324">
    <property type="entry name" value="RNA_pol_sigma_r3/r4-like"/>
</dbReference>
<dbReference type="PANTHER" id="PTHR43133:SF46">
    <property type="entry name" value="RNA POLYMERASE SIGMA-70 FACTOR ECF SUBFAMILY"/>
    <property type="match status" value="1"/>
</dbReference>
<dbReference type="EMBL" id="BMIA01000001">
    <property type="protein sequence ID" value="GGH32266.1"/>
    <property type="molecule type" value="Genomic_DNA"/>
</dbReference>
<dbReference type="InterPro" id="IPR013249">
    <property type="entry name" value="RNA_pol_sigma70_r4_t2"/>
</dbReference>
<dbReference type="RefSeq" id="WP_188931553.1">
    <property type="nucleotide sequence ID" value="NZ_BMIA01000001.1"/>
</dbReference>
<dbReference type="InterPro" id="IPR036388">
    <property type="entry name" value="WH-like_DNA-bd_sf"/>
</dbReference>
<feature type="domain" description="RNA polymerase sigma factor 70 region 4 type 2" evidence="6">
    <location>
        <begin position="140"/>
        <end position="176"/>
    </location>
</feature>
<comment type="caution">
    <text evidence="7">The sequence shown here is derived from an EMBL/GenBank/DDBJ whole genome shotgun (WGS) entry which is preliminary data.</text>
</comment>
<proteinExistence type="inferred from homology"/>
<dbReference type="InterPro" id="IPR007627">
    <property type="entry name" value="RNA_pol_sigma70_r2"/>
</dbReference>
<keyword evidence="3" id="KW-0731">Sigma factor</keyword>
<keyword evidence="4" id="KW-0804">Transcription</keyword>
<dbReference type="InterPro" id="IPR014284">
    <property type="entry name" value="RNA_pol_sigma-70_dom"/>
</dbReference>
<evidence type="ECO:0000259" key="6">
    <source>
        <dbReference type="Pfam" id="PF08281"/>
    </source>
</evidence>
<name>A0ABQ1YP15_9BACT</name>
<dbReference type="Pfam" id="PF08281">
    <property type="entry name" value="Sigma70_r4_2"/>
    <property type="match status" value="1"/>
</dbReference>
<dbReference type="PANTHER" id="PTHR43133">
    <property type="entry name" value="RNA POLYMERASE ECF-TYPE SIGMA FACTO"/>
    <property type="match status" value="1"/>
</dbReference>
<reference evidence="8" key="1">
    <citation type="journal article" date="2019" name="Int. J. Syst. Evol. Microbiol.">
        <title>The Global Catalogue of Microorganisms (GCM) 10K type strain sequencing project: providing services to taxonomists for standard genome sequencing and annotation.</title>
        <authorList>
            <consortium name="The Broad Institute Genomics Platform"/>
            <consortium name="The Broad Institute Genome Sequencing Center for Infectious Disease"/>
            <person name="Wu L."/>
            <person name="Ma J."/>
        </authorList>
    </citation>
    <scope>NUCLEOTIDE SEQUENCE [LARGE SCALE GENOMIC DNA]</scope>
    <source>
        <strain evidence="8">CGMCC 1.15288</strain>
    </source>
</reference>
<accession>A0ABQ1YP15</accession>
<evidence type="ECO:0000259" key="5">
    <source>
        <dbReference type="Pfam" id="PF04542"/>
    </source>
</evidence>
<evidence type="ECO:0000256" key="1">
    <source>
        <dbReference type="ARBA" id="ARBA00010641"/>
    </source>
</evidence>
<keyword evidence="8" id="KW-1185">Reference proteome</keyword>
<organism evidence="7 8">
    <name type="scientific">Dyadobacter endophyticus</name>
    <dbReference type="NCBI Taxonomy" id="1749036"/>
    <lineage>
        <taxon>Bacteria</taxon>
        <taxon>Pseudomonadati</taxon>
        <taxon>Bacteroidota</taxon>
        <taxon>Cytophagia</taxon>
        <taxon>Cytophagales</taxon>
        <taxon>Spirosomataceae</taxon>
        <taxon>Dyadobacter</taxon>
    </lineage>
</organism>
<dbReference type="SUPFAM" id="SSF88946">
    <property type="entry name" value="Sigma2 domain of RNA polymerase sigma factors"/>
    <property type="match status" value="1"/>
</dbReference>
<evidence type="ECO:0008006" key="9">
    <source>
        <dbReference type="Google" id="ProtNLM"/>
    </source>
</evidence>
<sequence>MDKLIEIQQVNITDTVAWALFKSGDDQSLNILLSRYFRPLLHYGSKFSKDRSLVEDVIQDLFLDFLERRTHLGNPVSIKNYLFKCLRNNLIRAMNDNMVNIEMPEKEDLFADFENIEKFLVSLDESTELTSKITRFFSFLTKRQKEVLFLRYYENLDNDEIAEMMGISKQSVSNLLLKSINVLRENWIFAPFLFLHKLLLINWF</sequence>
<gene>
    <name evidence="7" type="ORF">GCM10007423_21680</name>
</gene>
<evidence type="ECO:0000313" key="7">
    <source>
        <dbReference type="EMBL" id="GGH32266.1"/>
    </source>
</evidence>
<evidence type="ECO:0000313" key="8">
    <source>
        <dbReference type="Proteomes" id="UP000600214"/>
    </source>
</evidence>
<dbReference type="Gene3D" id="1.10.1740.10">
    <property type="match status" value="1"/>
</dbReference>
<dbReference type="Pfam" id="PF04542">
    <property type="entry name" value="Sigma70_r2"/>
    <property type="match status" value="1"/>
</dbReference>